<feature type="domain" description="HECT" evidence="8">
    <location>
        <begin position="536"/>
        <end position="865"/>
    </location>
</feature>
<dbReference type="InterPro" id="IPR042556">
    <property type="entry name" value="AZUL_sf"/>
</dbReference>
<feature type="active site" description="Glycyl thioester intermediate" evidence="7">
    <location>
        <position position="833"/>
    </location>
</feature>
<dbReference type="PROSITE" id="PS50237">
    <property type="entry name" value="HECT"/>
    <property type="match status" value="1"/>
</dbReference>
<accession>A0A914ULP6</accession>
<dbReference type="Pfam" id="PF00632">
    <property type="entry name" value="HECT"/>
    <property type="match status" value="1"/>
</dbReference>
<dbReference type="InterPro" id="IPR035983">
    <property type="entry name" value="Hect_E3_ubiquitin_ligase"/>
</dbReference>
<dbReference type="InterPro" id="IPR032353">
    <property type="entry name" value="AZUL"/>
</dbReference>
<keyword evidence="6 7" id="KW-0833">Ubl conjugation pathway</keyword>
<dbReference type="SUPFAM" id="SSF56204">
    <property type="entry name" value="Hect, E3 ligase catalytic domain"/>
    <property type="match status" value="1"/>
</dbReference>
<evidence type="ECO:0000313" key="10">
    <source>
        <dbReference type="WBParaSite" id="PSAMB.scaffold10size141368.g19.t1"/>
    </source>
</evidence>
<comment type="catalytic activity">
    <reaction evidence="1">
        <text>S-ubiquitinyl-[E2 ubiquitin-conjugating enzyme]-L-cysteine + [acceptor protein]-L-lysine = [E2 ubiquitin-conjugating enzyme]-L-cysteine + N(6)-ubiquitinyl-[acceptor protein]-L-lysine.</text>
        <dbReference type="EC" id="2.3.2.26"/>
    </reaction>
</comment>
<name>A0A914ULP6_9BILA</name>
<dbReference type="Proteomes" id="UP000887566">
    <property type="component" value="Unplaced"/>
</dbReference>
<evidence type="ECO:0000256" key="1">
    <source>
        <dbReference type="ARBA" id="ARBA00000885"/>
    </source>
</evidence>
<dbReference type="GO" id="GO:0061630">
    <property type="term" value="F:ubiquitin protein ligase activity"/>
    <property type="evidence" value="ECO:0007669"/>
    <property type="project" value="UniProtKB-EC"/>
</dbReference>
<dbReference type="Pfam" id="PF16558">
    <property type="entry name" value="AZUL"/>
    <property type="match status" value="1"/>
</dbReference>
<dbReference type="Gene3D" id="3.30.2410.10">
    <property type="entry name" value="Hect, E3 ligase catalytic domain"/>
    <property type="match status" value="1"/>
</dbReference>
<dbReference type="AlphaFoldDB" id="A0A914ULP6"/>
<keyword evidence="4" id="KW-0963">Cytoplasm</keyword>
<evidence type="ECO:0000256" key="6">
    <source>
        <dbReference type="ARBA" id="ARBA00022786"/>
    </source>
</evidence>
<evidence type="ECO:0000313" key="9">
    <source>
        <dbReference type="Proteomes" id="UP000887566"/>
    </source>
</evidence>
<dbReference type="PANTHER" id="PTHR45700:SF8">
    <property type="entry name" value="HECT-TYPE E3 UBIQUITIN TRANSFERASE"/>
    <property type="match status" value="1"/>
</dbReference>
<sequence>MTSVSNMEKIKAILNRYHDQLLKGCGQVACENEHCASSGKVPKMTSDEAAARALNYLRMRVPLCQPQSTQKCDSDLCLKTDGCERSAIVDKIDHQSIVTPVTDCATVDVSLMKPIDEPMNIVVTTHADECSSTSAQLASGPFRQMAICTPPNPDFGSDDTICEARVIDFLSVCESTQDWTPLRRWLGRVMGDMDALLRSFSRADGSADLEKARSCFSVLLSGEHASNYLPTVISAVERLCSNVESELRYQHLYARNAAVVDVTLIVMELPIMQEMEFLNSALGPFARMIVNLPAAGKIRLVRVWSSLGSEWLLHRVQTIQQAITLRLLDKAESSGARWSLRRLSEVDALPATLGLLSLLHRAALLGGEKNRPFVLRFNDAPIDSDAAPTSQRADVQPTVSTLDEATNISDDELTSLCPWDVRQPLVAYEEFQNDTLCEYLSIEEDFIAYKNRNRHPDLADDTPSVMPEHAFIVTPTVKLQFLFFENRIRMQSERRQALVEAFGLGFEPDPYLRLRVNRAEVIKDALDVLGAIAITNPDAFKKQLRVEFEGEQGVDEGGVSKEFYQLVTDELFNPDYGMFVYSEETRLFWFNPGCTYCEREYRLIGILFGLAIYNQVLVDVRFPLVLYRKLFGRRAVFADLKQLDPVLYNGLLGLLNYPGDDVQDVFSFTFRISYKDVYGNDVSESLLPDGDQIFVTKENRHEFVDRYVDFLLNRSVHDQFESFAEGFRMVADQSMLMRLCLPEEVEQLVCGVSDLDFVELQRCTRYENGFVESSPTVGFFWEVVHDMSDEDKKRLLNFTTGCDRAPIGGLAKLAFIIARNGDDCTRLPTAHTCFNVLLLPEYKSKENLRERLMKAISYSRGFGLQ</sequence>
<dbReference type="FunFam" id="3.30.2410.10:FF:000003">
    <property type="entry name" value="probable E3 ubiquitin-protein ligase HERC4 isoform X1"/>
    <property type="match status" value="1"/>
</dbReference>
<dbReference type="GO" id="GO:0005737">
    <property type="term" value="C:cytoplasm"/>
    <property type="evidence" value="ECO:0007669"/>
    <property type="project" value="UniProtKB-SubCell"/>
</dbReference>
<keyword evidence="9" id="KW-1185">Reference proteome</keyword>
<evidence type="ECO:0000256" key="3">
    <source>
        <dbReference type="ARBA" id="ARBA00012485"/>
    </source>
</evidence>
<evidence type="ECO:0000256" key="7">
    <source>
        <dbReference type="PROSITE-ProRule" id="PRU00104"/>
    </source>
</evidence>
<organism evidence="9 10">
    <name type="scientific">Plectus sambesii</name>
    <dbReference type="NCBI Taxonomy" id="2011161"/>
    <lineage>
        <taxon>Eukaryota</taxon>
        <taxon>Metazoa</taxon>
        <taxon>Ecdysozoa</taxon>
        <taxon>Nematoda</taxon>
        <taxon>Chromadorea</taxon>
        <taxon>Plectida</taxon>
        <taxon>Plectina</taxon>
        <taxon>Plectoidea</taxon>
        <taxon>Plectidae</taxon>
        <taxon>Plectus</taxon>
    </lineage>
</organism>
<dbReference type="Gene3D" id="6.10.130.10">
    <property type="entry name" value="Ubiquitin-protein ligase E3A, N-terminal zinc-binding domain (AZUL)"/>
    <property type="match status" value="1"/>
</dbReference>
<protein>
    <recommendedName>
        <fullName evidence="3">HECT-type E3 ubiquitin transferase</fullName>
        <ecNumber evidence="3">2.3.2.26</ecNumber>
    </recommendedName>
</protein>
<evidence type="ECO:0000259" key="8">
    <source>
        <dbReference type="PROSITE" id="PS50237"/>
    </source>
</evidence>
<dbReference type="InterPro" id="IPR000569">
    <property type="entry name" value="HECT_dom"/>
</dbReference>
<dbReference type="SMART" id="SM00119">
    <property type="entry name" value="HECTc"/>
    <property type="match status" value="1"/>
</dbReference>
<dbReference type="Gene3D" id="3.90.1750.10">
    <property type="entry name" value="Hect, E3 ligase catalytic domains"/>
    <property type="match status" value="1"/>
</dbReference>
<evidence type="ECO:0000256" key="5">
    <source>
        <dbReference type="ARBA" id="ARBA00022679"/>
    </source>
</evidence>
<reference evidence="10" key="1">
    <citation type="submission" date="2022-11" db="UniProtKB">
        <authorList>
            <consortium name="WormBaseParasite"/>
        </authorList>
    </citation>
    <scope>IDENTIFICATION</scope>
</reference>
<dbReference type="PANTHER" id="PTHR45700">
    <property type="entry name" value="UBIQUITIN-PROTEIN LIGASE E3C"/>
    <property type="match status" value="1"/>
</dbReference>
<dbReference type="CDD" id="cd00078">
    <property type="entry name" value="HECTc"/>
    <property type="match status" value="1"/>
</dbReference>
<dbReference type="InterPro" id="IPR044611">
    <property type="entry name" value="E3A/B/C-like"/>
</dbReference>
<keyword evidence="5" id="KW-0808">Transferase</keyword>
<dbReference type="GO" id="GO:0000209">
    <property type="term" value="P:protein polyubiquitination"/>
    <property type="evidence" value="ECO:0007669"/>
    <property type="project" value="InterPro"/>
</dbReference>
<evidence type="ECO:0000256" key="2">
    <source>
        <dbReference type="ARBA" id="ARBA00004496"/>
    </source>
</evidence>
<comment type="subcellular location">
    <subcellularLocation>
        <location evidence="2">Cytoplasm</location>
    </subcellularLocation>
</comment>
<dbReference type="FunFam" id="3.30.2160.10:FF:000004">
    <property type="entry name" value="probable E3 ubiquitin-protein ligase HERC4 isoform X1"/>
    <property type="match status" value="1"/>
</dbReference>
<proteinExistence type="predicted"/>
<dbReference type="WBParaSite" id="PSAMB.scaffold10size141368.g19.t1">
    <property type="protein sequence ID" value="PSAMB.scaffold10size141368.g19.t1"/>
    <property type="gene ID" value="PSAMB.scaffold10size141368.g19"/>
</dbReference>
<dbReference type="EC" id="2.3.2.26" evidence="3"/>
<dbReference type="Gene3D" id="3.30.2160.10">
    <property type="entry name" value="Hect, E3 ligase catalytic domain"/>
    <property type="match status" value="1"/>
</dbReference>
<evidence type="ECO:0000256" key="4">
    <source>
        <dbReference type="ARBA" id="ARBA00022490"/>
    </source>
</evidence>